<organism evidence="1 2">
    <name type="scientific">Paractinoplanes rishiriensis</name>
    <dbReference type="NCBI Taxonomy" id="1050105"/>
    <lineage>
        <taxon>Bacteria</taxon>
        <taxon>Bacillati</taxon>
        <taxon>Actinomycetota</taxon>
        <taxon>Actinomycetes</taxon>
        <taxon>Micromonosporales</taxon>
        <taxon>Micromonosporaceae</taxon>
        <taxon>Paractinoplanes</taxon>
    </lineage>
</organism>
<name>A0A919MYZ9_9ACTN</name>
<dbReference type="AlphaFoldDB" id="A0A919MYZ9"/>
<comment type="caution">
    <text evidence="1">The sequence shown here is derived from an EMBL/GenBank/DDBJ whole genome shotgun (WGS) entry which is preliminary data.</text>
</comment>
<proteinExistence type="predicted"/>
<accession>A0A919MYZ9</accession>
<protein>
    <submittedName>
        <fullName evidence="1">Uncharacterized protein</fullName>
    </submittedName>
</protein>
<keyword evidence="2" id="KW-1185">Reference proteome</keyword>
<evidence type="ECO:0000313" key="2">
    <source>
        <dbReference type="Proteomes" id="UP000636960"/>
    </source>
</evidence>
<evidence type="ECO:0000313" key="1">
    <source>
        <dbReference type="EMBL" id="GIF00854.1"/>
    </source>
</evidence>
<gene>
    <name evidence="1" type="ORF">Ari01nite_83180</name>
</gene>
<dbReference type="Proteomes" id="UP000636960">
    <property type="component" value="Unassembled WGS sequence"/>
</dbReference>
<sequence length="93" mass="10154">MTQLASREQVQARQDQVQRRGRELGWMSLGLGVAQLAAPDTVRRIRGVEDSRTSRTVVPLVGIRELIHVAGLPPCKPSAFTGAAPPAEEDPWI</sequence>
<reference evidence="1" key="1">
    <citation type="submission" date="2021-01" db="EMBL/GenBank/DDBJ databases">
        <title>Whole genome shotgun sequence of Actinoplanes rishiriensis NBRC 108556.</title>
        <authorList>
            <person name="Komaki H."/>
            <person name="Tamura T."/>
        </authorList>
    </citation>
    <scope>NUCLEOTIDE SEQUENCE</scope>
    <source>
        <strain evidence="1">NBRC 108556</strain>
    </source>
</reference>
<dbReference type="EMBL" id="BOMV01000091">
    <property type="protein sequence ID" value="GIF00854.1"/>
    <property type="molecule type" value="Genomic_DNA"/>
</dbReference>